<organism evidence="2 3">
    <name type="scientific">Jiella endophytica</name>
    <dbReference type="NCBI Taxonomy" id="2558362"/>
    <lineage>
        <taxon>Bacteria</taxon>
        <taxon>Pseudomonadati</taxon>
        <taxon>Pseudomonadota</taxon>
        <taxon>Alphaproteobacteria</taxon>
        <taxon>Hyphomicrobiales</taxon>
        <taxon>Aurantimonadaceae</taxon>
        <taxon>Jiella</taxon>
    </lineage>
</organism>
<protein>
    <submittedName>
        <fullName evidence="2">NAD(P)-dependent oxidoreductase</fullName>
    </submittedName>
</protein>
<dbReference type="InterPro" id="IPR050177">
    <property type="entry name" value="Lipid_A_modif_metabolic_enz"/>
</dbReference>
<dbReference type="InterPro" id="IPR036291">
    <property type="entry name" value="NAD(P)-bd_dom_sf"/>
</dbReference>
<dbReference type="EMBL" id="SOZD01000004">
    <property type="protein sequence ID" value="TFF21817.1"/>
    <property type="molecule type" value="Genomic_DNA"/>
</dbReference>
<evidence type="ECO:0000313" key="3">
    <source>
        <dbReference type="Proteomes" id="UP000298179"/>
    </source>
</evidence>
<dbReference type="Gene3D" id="3.40.50.720">
    <property type="entry name" value="NAD(P)-binding Rossmann-like Domain"/>
    <property type="match status" value="1"/>
</dbReference>
<accession>A0A4Y8RIZ1</accession>
<evidence type="ECO:0000313" key="2">
    <source>
        <dbReference type="EMBL" id="TFF21817.1"/>
    </source>
</evidence>
<dbReference type="AlphaFoldDB" id="A0A4Y8RIZ1"/>
<keyword evidence="3" id="KW-1185">Reference proteome</keyword>
<gene>
    <name evidence="2" type="ORF">E3C22_14170</name>
</gene>
<feature type="domain" description="NAD-dependent epimerase/dehydratase" evidence="1">
    <location>
        <begin position="11"/>
        <end position="235"/>
    </location>
</feature>
<evidence type="ECO:0000259" key="1">
    <source>
        <dbReference type="Pfam" id="PF01370"/>
    </source>
</evidence>
<dbReference type="RefSeq" id="WP_134762700.1">
    <property type="nucleotide sequence ID" value="NZ_SOZD01000004.1"/>
</dbReference>
<dbReference type="Proteomes" id="UP000298179">
    <property type="component" value="Unassembled WGS sequence"/>
</dbReference>
<comment type="caution">
    <text evidence="2">The sequence shown here is derived from an EMBL/GenBank/DDBJ whole genome shotgun (WGS) entry which is preliminary data.</text>
</comment>
<dbReference type="Pfam" id="PF01370">
    <property type="entry name" value="Epimerase"/>
    <property type="match status" value="1"/>
</dbReference>
<dbReference type="OrthoDB" id="9801056at2"/>
<dbReference type="PANTHER" id="PTHR43245:SF13">
    <property type="entry name" value="UDP-D-APIOSE_UDP-D-XYLOSE SYNTHASE 2"/>
    <property type="match status" value="1"/>
</dbReference>
<reference evidence="2 3" key="1">
    <citation type="submission" date="2019-03" db="EMBL/GenBank/DDBJ databases">
        <title>Jiella endophytica sp. nov., a novel endophytic bacterium isolated from root of Ficus microcarpa Linn. f.</title>
        <authorList>
            <person name="Tuo L."/>
        </authorList>
    </citation>
    <scope>NUCLEOTIDE SEQUENCE [LARGE SCALE GENOMIC DNA]</scope>
    <source>
        <strain evidence="2 3">CBS5Q-3</strain>
    </source>
</reference>
<sequence>MSRPTTLRKRVLLTGATGFVGRQIHRALMADGHEVRALLRTGSAGRLAAPAAIVEIDDVFAPIAQTLAAAFEGIDTLVHAAWSVEPGQYLESEENLACLSGSLALARAAVSAGVGHIVGLGTCFEYALPADRLTIASPLAPTTLYATTKLALFATLERYLAARNVRFSWARLFYLHGESEHPSRLVPYLRRCLASGERAKLSSGTQLRDFLDVAEAGRMIASIVETEQAGAINICSGRAVTLRAFAEAIADETGRRDLLDFGAAPARATDPAAVVGVPNLLPRAPSGPQGD</sequence>
<name>A0A4Y8RIZ1_9HYPH</name>
<dbReference type="SUPFAM" id="SSF51735">
    <property type="entry name" value="NAD(P)-binding Rossmann-fold domains"/>
    <property type="match status" value="1"/>
</dbReference>
<proteinExistence type="predicted"/>
<dbReference type="PANTHER" id="PTHR43245">
    <property type="entry name" value="BIFUNCTIONAL POLYMYXIN RESISTANCE PROTEIN ARNA"/>
    <property type="match status" value="1"/>
</dbReference>
<dbReference type="InterPro" id="IPR001509">
    <property type="entry name" value="Epimerase_deHydtase"/>
</dbReference>